<gene>
    <name evidence="2" type="ORF">THS5294_00037</name>
</gene>
<accession>A0A0P1EV17</accession>
<feature type="compositionally biased region" description="Polar residues" evidence="1">
    <location>
        <begin position="18"/>
        <end position="29"/>
    </location>
</feature>
<feature type="region of interest" description="Disordered" evidence="1">
    <location>
        <begin position="1"/>
        <end position="29"/>
    </location>
</feature>
<dbReference type="AlphaFoldDB" id="A0A0P1EV17"/>
<sequence>MRLYEVETSRTNKRTKQRTANTKTDFEQNVSKLNTKRRSLDAEKTVKPIKPS</sequence>
<evidence type="ECO:0000313" key="3">
    <source>
        <dbReference type="Proteomes" id="UP000051298"/>
    </source>
</evidence>
<dbReference type="Proteomes" id="UP000051298">
    <property type="component" value="Unassembled WGS sequence"/>
</dbReference>
<organism evidence="2 3">
    <name type="scientific">Thalassobacter stenotrophicus</name>
    <dbReference type="NCBI Taxonomy" id="266809"/>
    <lineage>
        <taxon>Bacteria</taxon>
        <taxon>Pseudomonadati</taxon>
        <taxon>Pseudomonadota</taxon>
        <taxon>Alphaproteobacteria</taxon>
        <taxon>Rhodobacterales</taxon>
        <taxon>Roseobacteraceae</taxon>
        <taxon>Thalassobacter</taxon>
    </lineage>
</organism>
<reference evidence="2 3" key="1">
    <citation type="submission" date="2015-09" db="EMBL/GenBank/DDBJ databases">
        <authorList>
            <consortium name="Swine Surveillance"/>
        </authorList>
    </citation>
    <scope>NUCLEOTIDE SEQUENCE [LARGE SCALE GENOMIC DNA]</scope>
    <source>
        <strain evidence="2 3">CECT 5294</strain>
    </source>
</reference>
<evidence type="ECO:0000313" key="2">
    <source>
        <dbReference type="EMBL" id="CUH58759.1"/>
    </source>
</evidence>
<feature type="compositionally biased region" description="Basic and acidic residues" evidence="1">
    <location>
        <begin position="1"/>
        <end position="10"/>
    </location>
</feature>
<protein>
    <submittedName>
        <fullName evidence="2">Uncharacterized protein</fullName>
    </submittedName>
</protein>
<dbReference type="EMBL" id="CYRX01000005">
    <property type="protein sequence ID" value="CUH58759.1"/>
    <property type="molecule type" value="Genomic_DNA"/>
</dbReference>
<evidence type="ECO:0000256" key="1">
    <source>
        <dbReference type="SAM" id="MobiDB-lite"/>
    </source>
</evidence>
<proteinExistence type="predicted"/>
<name>A0A0P1EV17_9RHOB</name>